<evidence type="ECO:0000256" key="6">
    <source>
        <dbReference type="SAM" id="MobiDB-lite"/>
    </source>
</evidence>
<keyword evidence="5" id="KW-0333">Golgi apparatus</keyword>
<reference evidence="8" key="1">
    <citation type="submission" date="2022-04" db="EMBL/GenBank/DDBJ databases">
        <title>Carnegiea gigantea Genome sequencing and assembly v2.</title>
        <authorList>
            <person name="Copetti D."/>
            <person name="Sanderson M.J."/>
            <person name="Burquez A."/>
            <person name="Wojciechowski M.F."/>
        </authorList>
    </citation>
    <scope>NUCLEOTIDE SEQUENCE</scope>
    <source>
        <strain evidence="8">SGP5-SGP5p</strain>
        <tissue evidence="8">Aerial part</tissue>
    </source>
</reference>
<accession>A0A9Q1GUA2</accession>
<feature type="domain" description="Exostosin GT47" evidence="7">
    <location>
        <begin position="840"/>
        <end position="1120"/>
    </location>
</feature>
<feature type="region of interest" description="Disordered" evidence="6">
    <location>
        <begin position="699"/>
        <end position="740"/>
    </location>
</feature>
<comment type="similarity">
    <text evidence="2">Belongs to the glycosyltransferase 47 family.</text>
</comment>
<feature type="domain" description="Exostosin GT47" evidence="7">
    <location>
        <begin position="189"/>
        <end position="469"/>
    </location>
</feature>
<proteinExistence type="inferred from homology"/>
<evidence type="ECO:0000313" key="8">
    <source>
        <dbReference type="EMBL" id="KAJ8424688.1"/>
    </source>
</evidence>
<evidence type="ECO:0000259" key="7">
    <source>
        <dbReference type="Pfam" id="PF03016"/>
    </source>
</evidence>
<dbReference type="PANTHER" id="PTHR11062:SF77">
    <property type="entry name" value="GLYCOSYLTRANSFERASE FAMILY EXOSTOSIN PROTEIN"/>
    <property type="match status" value="1"/>
</dbReference>
<organism evidence="8 9">
    <name type="scientific">Carnegiea gigantea</name>
    <dbReference type="NCBI Taxonomy" id="171969"/>
    <lineage>
        <taxon>Eukaryota</taxon>
        <taxon>Viridiplantae</taxon>
        <taxon>Streptophyta</taxon>
        <taxon>Embryophyta</taxon>
        <taxon>Tracheophyta</taxon>
        <taxon>Spermatophyta</taxon>
        <taxon>Magnoliopsida</taxon>
        <taxon>eudicotyledons</taxon>
        <taxon>Gunneridae</taxon>
        <taxon>Pentapetalae</taxon>
        <taxon>Caryophyllales</taxon>
        <taxon>Cactineae</taxon>
        <taxon>Cactaceae</taxon>
        <taxon>Cactoideae</taxon>
        <taxon>Echinocereeae</taxon>
        <taxon>Carnegiea</taxon>
    </lineage>
</organism>
<dbReference type="Proteomes" id="UP001153076">
    <property type="component" value="Unassembled WGS sequence"/>
</dbReference>
<dbReference type="InterPro" id="IPR040911">
    <property type="entry name" value="Exostosin_GT47"/>
</dbReference>
<keyword evidence="3" id="KW-0328">Glycosyltransferase</keyword>
<keyword evidence="4" id="KW-0812">Transmembrane</keyword>
<evidence type="ECO:0000256" key="1">
    <source>
        <dbReference type="ARBA" id="ARBA00004323"/>
    </source>
</evidence>
<dbReference type="GO" id="GO:0000139">
    <property type="term" value="C:Golgi membrane"/>
    <property type="evidence" value="ECO:0007669"/>
    <property type="project" value="UniProtKB-SubCell"/>
</dbReference>
<comment type="caution">
    <text evidence="8">The sequence shown here is derived from an EMBL/GenBank/DDBJ whole genome shotgun (WGS) entry which is preliminary data.</text>
</comment>
<name>A0A9Q1GUA2_9CARY</name>
<gene>
    <name evidence="8" type="ORF">Cgig2_018495</name>
</gene>
<dbReference type="GO" id="GO:0016757">
    <property type="term" value="F:glycosyltransferase activity"/>
    <property type="evidence" value="ECO:0007669"/>
    <property type="project" value="UniProtKB-KW"/>
</dbReference>
<evidence type="ECO:0000256" key="5">
    <source>
        <dbReference type="ARBA" id="ARBA00023034"/>
    </source>
</evidence>
<dbReference type="Pfam" id="PF03016">
    <property type="entry name" value="Exostosin_GT47"/>
    <property type="match status" value="2"/>
</dbReference>
<sequence>MGLRIEGNVDIGKDLTSTTKFSSLENSVEQLYIFDNTTTQANVDTWKDVEVSTKLSNVSGQISVNNEGALVSPSSLSINRIKQVLELEPGIVNRDGEESLRNESLMIERYVRKMRGSTITFSEMESILLEGPPASTISVGRWSAARDRELVSAKLQIKNAPILRNAVDLYAPLFRNVSLFKRSYELMESILKIYTYKEGEKPIFHQPKLRGLYAAEGWFMKLLERSKHFSVRDPKRAHLFYLPFSSETLRSTLYGEDSHSMKNLERYLTDYVTLIKKKYRFWNRTGGADHFFVACHDWAPRITKEHMSSCIRALCNANAARGFSIGKDVSVPVTYVRSGNDPLRDIGGKPSSERHILAFFAGRIHGYLRPLLLKYWENKASDMKIFGPMQRDVQGKAVYREFMKSSKYCICARGYGVHTPRVVESIFYECVPVVISDNYVPPFFEVLDWEAFAVFIEEKDIPNLRNILLSIPEDRYQVMQMRVKMVQKHFVWHKVPEKYDLFHMILHSIWYNRISQMRPKHCHKFFKGEWAFKLIFSSKFSVQFQKLCQIEGRRYILIVGMVALTYLMLQSLVLPYGDALKSLFPDNKVMISVKSGFPSGRSSVESENESEIDPSTLARYQSNADIFVGRDNLLDDVARGIQDISITSERYIQDETLRSSEDNNSENEISTQESVDLLTVDSSITKPEDAGHIEQIIGPELQDSSERSLESNSNSSSDGNENGGSWIQGKSESMEELPESDLSLLSNELDMIRTHCSKFRDGGPPKSVTPIEKMNKIFAQHLVSSINMKPQWSFLRDRDKEILAAKSEIINSSASDVDKELYAPVFRNVSMFMRSYELMEQTLKVYVYRDGKRPIFHQPILKGLYASEGWFMKLMEGNKHFAEKKPERAHLFYMPFSSRELQHSLYIPDSHNRTGLRQFVKDYKEMIAAKYPFWNRTRGTDHFFVACHDWAPFETTEHLENSIKALCNADVTIGFRIGRDVSLPETFIRYARNPLRYRGGKPPSERNILAFYAGNSHGYLRPILLKHWKDKDPDMRIYGLLPSSVSRRMNYIQHMKSSKYCICPKGFEVNSPRVVEAIFYECVPVIISDNFVPPFFEVLNWEAFSVIVAERDIPNLKNILLSTPEEKYIELQLGVRKVQQHFLWHARPVKYDLFHMILHSIWFSRVFQI</sequence>
<feature type="region of interest" description="Disordered" evidence="6">
    <location>
        <begin position="655"/>
        <end position="679"/>
    </location>
</feature>
<keyword evidence="3" id="KW-0808">Transferase</keyword>
<comment type="subcellular location">
    <subcellularLocation>
        <location evidence="1">Golgi apparatus membrane</location>
        <topology evidence="1">Single-pass type II membrane protein</topology>
    </subcellularLocation>
</comment>
<evidence type="ECO:0000256" key="2">
    <source>
        <dbReference type="ARBA" id="ARBA00010271"/>
    </source>
</evidence>
<keyword evidence="4" id="KW-0735">Signal-anchor</keyword>
<dbReference type="PANTHER" id="PTHR11062">
    <property type="entry name" value="EXOSTOSIN HEPARAN SULFATE GLYCOSYLTRANSFERASE -RELATED"/>
    <property type="match status" value="1"/>
</dbReference>
<feature type="compositionally biased region" description="Polar residues" evidence="6">
    <location>
        <begin position="669"/>
        <end position="679"/>
    </location>
</feature>
<keyword evidence="9" id="KW-1185">Reference proteome</keyword>
<dbReference type="InterPro" id="IPR004263">
    <property type="entry name" value="Exostosin"/>
</dbReference>
<evidence type="ECO:0000313" key="9">
    <source>
        <dbReference type="Proteomes" id="UP001153076"/>
    </source>
</evidence>
<evidence type="ECO:0000256" key="3">
    <source>
        <dbReference type="ARBA" id="ARBA00022676"/>
    </source>
</evidence>
<dbReference type="EMBL" id="JAKOGI010001624">
    <property type="protein sequence ID" value="KAJ8424688.1"/>
    <property type="molecule type" value="Genomic_DNA"/>
</dbReference>
<feature type="compositionally biased region" description="Low complexity" evidence="6">
    <location>
        <begin position="710"/>
        <end position="725"/>
    </location>
</feature>
<protein>
    <recommendedName>
        <fullName evidence="7">Exostosin GT47 domain-containing protein</fullName>
    </recommendedName>
</protein>
<dbReference type="AlphaFoldDB" id="A0A9Q1GUA2"/>
<evidence type="ECO:0000256" key="4">
    <source>
        <dbReference type="ARBA" id="ARBA00022968"/>
    </source>
</evidence>
<dbReference type="OrthoDB" id="1924787at2759"/>